<organism evidence="2 3">
    <name type="scientific">Ramlibacter cellulosilyticus</name>
    <dbReference type="NCBI Taxonomy" id="2764187"/>
    <lineage>
        <taxon>Bacteria</taxon>
        <taxon>Pseudomonadati</taxon>
        <taxon>Pseudomonadota</taxon>
        <taxon>Betaproteobacteria</taxon>
        <taxon>Burkholderiales</taxon>
        <taxon>Comamonadaceae</taxon>
        <taxon>Ramlibacter</taxon>
    </lineage>
</organism>
<comment type="caution">
    <text evidence="2">The sequence shown here is derived from an EMBL/GenBank/DDBJ whole genome shotgun (WGS) entry which is preliminary data.</text>
</comment>
<keyword evidence="1" id="KW-1133">Transmembrane helix</keyword>
<protein>
    <submittedName>
        <fullName evidence="2">Uncharacterized protein</fullName>
    </submittedName>
</protein>
<reference evidence="2" key="1">
    <citation type="submission" date="2020-08" db="EMBL/GenBank/DDBJ databases">
        <title>Ramlibacter sp. USB13 16S ribosomal RNA gene genome sequencing and assembly.</title>
        <authorList>
            <person name="Kang M."/>
        </authorList>
    </citation>
    <scope>NUCLEOTIDE SEQUENCE</scope>
    <source>
        <strain evidence="2">USB13</strain>
    </source>
</reference>
<keyword evidence="1" id="KW-0812">Transmembrane</keyword>
<evidence type="ECO:0000313" key="3">
    <source>
        <dbReference type="Proteomes" id="UP000608513"/>
    </source>
</evidence>
<sequence length="99" mass="10649">MHPKNGLKPTPTPATGGLYQEDAANALDTAEVRVYADGYTPPAPAQTLAALNEEPGVPEPTRMQRMERQAGRIGEHAPWVLMLGGFVLGCVAARLLRRD</sequence>
<accession>A0A923SAD5</accession>
<dbReference type="EMBL" id="JACORT010000001">
    <property type="protein sequence ID" value="MBC5782128.1"/>
    <property type="molecule type" value="Genomic_DNA"/>
</dbReference>
<feature type="transmembrane region" description="Helical" evidence="1">
    <location>
        <begin position="76"/>
        <end position="96"/>
    </location>
</feature>
<dbReference type="Proteomes" id="UP000608513">
    <property type="component" value="Unassembled WGS sequence"/>
</dbReference>
<name>A0A923SAD5_9BURK</name>
<dbReference type="RefSeq" id="WP_187074844.1">
    <property type="nucleotide sequence ID" value="NZ_JACORT010000001.1"/>
</dbReference>
<keyword evidence="3" id="KW-1185">Reference proteome</keyword>
<keyword evidence="1" id="KW-0472">Membrane</keyword>
<evidence type="ECO:0000256" key="1">
    <source>
        <dbReference type="SAM" id="Phobius"/>
    </source>
</evidence>
<proteinExistence type="predicted"/>
<dbReference type="AlphaFoldDB" id="A0A923SAD5"/>
<gene>
    <name evidence="2" type="ORF">H8N03_04170</name>
</gene>
<evidence type="ECO:0000313" key="2">
    <source>
        <dbReference type="EMBL" id="MBC5782128.1"/>
    </source>
</evidence>